<name>A0A9W4TCL9_9GLOM</name>
<gene>
    <name evidence="2" type="ORF">FWILDA_LOCUS19950</name>
</gene>
<evidence type="ECO:0000313" key="3">
    <source>
        <dbReference type="Proteomes" id="UP001153678"/>
    </source>
</evidence>
<feature type="region of interest" description="Disordered" evidence="1">
    <location>
        <begin position="1"/>
        <end position="31"/>
    </location>
</feature>
<sequence length="57" mass="6815">RFEQSSETSKRKPNSATDRSKVNKKSKTAAVPKDSWHNIHDWIEYHNIDEKVFMFYT</sequence>
<organism evidence="2 3">
    <name type="scientific">Funneliformis geosporum</name>
    <dbReference type="NCBI Taxonomy" id="1117311"/>
    <lineage>
        <taxon>Eukaryota</taxon>
        <taxon>Fungi</taxon>
        <taxon>Fungi incertae sedis</taxon>
        <taxon>Mucoromycota</taxon>
        <taxon>Glomeromycotina</taxon>
        <taxon>Glomeromycetes</taxon>
        <taxon>Glomerales</taxon>
        <taxon>Glomeraceae</taxon>
        <taxon>Funneliformis</taxon>
    </lineage>
</organism>
<dbReference type="Proteomes" id="UP001153678">
    <property type="component" value="Unassembled WGS sequence"/>
</dbReference>
<reference evidence="2" key="1">
    <citation type="submission" date="2022-08" db="EMBL/GenBank/DDBJ databases">
        <authorList>
            <person name="Kallberg Y."/>
            <person name="Tangrot J."/>
            <person name="Rosling A."/>
        </authorList>
    </citation>
    <scope>NUCLEOTIDE SEQUENCE</scope>
    <source>
        <strain evidence="2">Wild A</strain>
    </source>
</reference>
<accession>A0A9W4TCL9</accession>
<dbReference type="EMBL" id="CAMKVN010026860">
    <property type="protein sequence ID" value="CAI2201206.1"/>
    <property type="molecule type" value="Genomic_DNA"/>
</dbReference>
<feature type="compositionally biased region" description="Basic and acidic residues" evidence="1">
    <location>
        <begin position="1"/>
        <end position="10"/>
    </location>
</feature>
<protein>
    <submittedName>
        <fullName evidence="2">13137_t:CDS:1</fullName>
    </submittedName>
</protein>
<comment type="caution">
    <text evidence="2">The sequence shown here is derived from an EMBL/GenBank/DDBJ whole genome shotgun (WGS) entry which is preliminary data.</text>
</comment>
<feature type="non-terminal residue" evidence="2">
    <location>
        <position position="1"/>
    </location>
</feature>
<keyword evidence="3" id="KW-1185">Reference proteome</keyword>
<dbReference type="AlphaFoldDB" id="A0A9W4TCL9"/>
<evidence type="ECO:0000313" key="2">
    <source>
        <dbReference type="EMBL" id="CAI2201206.1"/>
    </source>
</evidence>
<evidence type="ECO:0000256" key="1">
    <source>
        <dbReference type="SAM" id="MobiDB-lite"/>
    </source>
</evidence>
<proteinExistence type="predicted"/>